<dbReference type="GeneID" id="92050359"/>
<dbReference type="PROSITE" id="PS00028">
    <property type="entry name" value="ZINC_FINGER_C2H2_1"/>
    <property type="match status" value="1"/>
</dbReference>
<feature type="domain" description="C2H2-type" evidence="1">
    <location>
        <begin position="46"/>
        <end position="69"/>
    </location>
</feature>
<dbReference type="InterPro" id="IPR013087">
    <property type="entry name" value="Znf_C2H2_type"/>
</dbReference>
<organism evidence="2 3">
    <name type="scientific">Apiospora hydei</name>
    <dbReference type="NCBI Taxonomy" id="1337664"/>
    <lineage>
        <taxon>Eukaryota</taxon>
        <taxon>Fungi</taxon>
        <taxon>Dikarya</taxon>
        <taxon>Ascomycota</taxon>
        <taxon>Pezizomycotina</taxon>
        <taxon>Sordariomycetes</taxon>
        <taxon>Xylariomycetidae</taxon>
        <taxon>Amphisphaeriales</taxon>
        <taxon>Apiosporaceae</taxon>
        <taxon>Apiospora</taxon>
    </lineage>
</organism>
<proteinExistence type="predicted"/>
<name>A0ABR1V4W4_9PEZI</name>
<dbReference type="EMBL" id="JAQQWN010000009">
    <property type="protein sequence ID" value="KAK8066238.1"/>
    <property type="molecule type" value="Genomic_DNA"/>
</dbReference>
<evidence type="ECO:0000313" key="3">
    <source>
        <dbReference type="Proteomes" id="UP001433268"/>
    </source>
</evidence>
<protein>
    <recommendedName>
        <fullName evidence="1">C2H2-type domain-containing protein</fullName>
    </recommendedName>
</protein>
<sequence>MTSTDGNGNIQQPALIRCPKAGCTWTTTSNDRLIRHVRGHEVVFKCPSSTCTMAFKRQDAMERHAWKAHGFNTIWICYYGGCKREGYGLSSKFRLEAHLAGHGISYEQNCELEKQAKNDADHINMASGSAVDGDDGDDLAEE</sequence>
<accession>A0ABR1V4W4</accession>
<evidence type="ECO:0000313" key="2">
    <source>
        <dbReference type="EMBL" id="KAK8066238.1"/>
    </source>
</evidence>
<dbReference type="Gene3D" id="3.30.160.60">
    <property type="entry name" value="Classic Zinc Finger"/>
    <property type="match status" value="1"/>
</dbReference>
<reference evidence="2 3" key="1">
    <citation type="submission" date="2023-01" db="EMBL/GenBank/DDBJ databases">
        <title>Analysis of 21 Apiospora genomes using comparative genomics revels a genus with tremendous synthesis potential of carbohydrate active enzymes and secondary metabolites.</title>
        <authorList>
            <person name="Sorensen T."/>
        </authorList>
    </citation>
    <scope>NUCLEOTIDE SEQUENCE [LARGE SCALE GENOMIC DNA]</scope>
    <source>
        <strain evidence="2 3">CBS 114990</strain>
    </source>
</reference>
<dbReference type="Proteomes" id="UP001433268">
    <property type="component" value="Unassembled WGS sequence"/>
</dbReference>
<gene>
    <name evidence="2" type="ORF">PG997_012985</name>
</gene>
<evidence type="ECO:0000259" key="1">
    <source>
        <dbReference type="PROSITE" id="PS00028"/>
    </source>
</evidence>
<keyword evidence="3" id="KW-1185">Reference proteome</keyword>
<comment type="caution">
    <text evidence="2">The sequence shown here is derived from an EMBL/GenBank/DDBJ whole genome shotgun (WGS) entry which is preliminary data.</text>
</comment>
<dbReference type="SMART" id="SM00355">
    <property type="entry name" value="ZnF_C2H2"/>
    <property type="match status" value="3"/>
</dbReference>
<dbReference type="RefSeq" id="XP_066662991.1">
    <property type="nucleotide sequence ID" value="XM_066817299.1"/>
</dbReference>